<dbReference type="FunFam" id="3.40.50.300:FF:001638">
    <property type="entry name" value="NACHT and WD40 domain protein"/>
    <property type="match status" value="1"/>
</dbReference>
<evidence type="ECO:0000313" key="5">
    <source>
        <dbReference type="EMBL" id="RAL09427.1"/>
    </source>
</evidence>
<name>A0A395HNM5_ASPHC</name>
<dbReference type="VEuPathDB" id="FungiDB:BO97DRAFT_458250"/>
<dbReference type="InterPro" id="IPR007111">
    <property type="entry name" value="NACHT_NTPase"/>
</dbReference>
<dbReference type="STRING" id="1450537.A0A395HNM5"/>
<dbReference type="PANTHER" id="PTHR19879">
    <property type="entry name" value="TRANSCRIPTION INITIATION FACTOR TFIID"/>
    <property type="match status" value="1"/>
</dbReference>
<evidence type="ECO:0000259" key="4">
    <source>
        <dbReference type="PROSITE" id="PS50837"/>
    </source>
</evidence>
<dbReference type="PROSITE" id="PS00678">
    <property type="entry name" value="WD_REPEATS_1"/>
    <property type="match status" value="5"/>
</dbReference>
<dbReference type="InterPro" id="IPR019775">
    <property type="entry name" value="WD40_repeat_CS"/>
</dbReference>
<feature type="repeat" description="WD" evidence="3">
    <location>
        <begin position="715"/>
        <end position="756"/>
    </location>
</feature>
<dbReference type="InterPro" id="IPR015943">
    <property type="entry name" value="WD40/YVTN_repeat-like_dom_sf"/>
</dbReference>
<dbReference type="PANTHER" id="PTHR19879:SF9">
    <property type="entry name" value="TRANSCRIPTION INITIATION FACTOR TFIID SUBUNIT 5"/>
    <property type="match status" value="1"/>
</dbReference>
<dbReference type="OrthoDB" id="674604at2759"/>
<gene>
    <name evidence="5" type="ORF">BO97DRAFT_458250</name>
</gene>
<dbReference type="Proteomes" id="UP000248961">
    <property type="component" value="Unassembled WGS sequence"/>
</dbReference>
<dbReference type="SUPFAM" id="SSF52540">
    <property type="entry name" value="P-loop containing nucleoside triphosphate hydrolases"/>
    <property type="match status" value="1"/>
</dbReference>
<accession>A0A395HNM5</accession>
<dbReference type="Gene3D" id="3.40.50.300">
    <property type="entry name" value="P-loop containing nucleotide triphosphate hydrolases"/>
    <property type="match status" value="1"/>
</dbReference>
<dbReference type="Gene3D" id="2.130.10.10">
    <property type="entry name" value="YVTN repeat-like/Quinoprotein amine dehydrogenase"/>
    <property type="match status" value="4"/>
</dbReference>
<dbReference type="PROSITE" id="PS50837">
    <property type="entry name" value="NACHT"/>
    <property type="match status" value="1"/>
</dbReference>
<dbReference type="PRINTS" id="PR00320">
    <property type="entry name" value="GPROTEINBRPT"/>
</dbReference>
<feature type="repeat" description="WD" evidence="3">
    <location>
        <begin position="1048"/>
        <end position="1089"/>
    </location>
</feature>
<dbReference type="CDD" id="cd00200">
    <property type="entry name" value="WD40"/>
    <property type="match status" value="1"/>
</dbReference>
<dbReference type="PROSITE" id="PS50082">
    <property type="entry name" value="WD_REPEATS_2"/>
    <property type="match status" value="9"/>
</dbReference>
<proteinExistence type="predicted"/>
<dbReference type="InterPro" id="IPR027417">
    <property type="entry name" value="P-loop_NTPase"/>
</dbReference>
<organism evidence="5 6">
    <name type="scientific">Aspergillus homomorphus (strain CBS 101889)</name>
    <dbReference type="NCBI Taxonomy" id="1450537"/>
    <lineage>
        <taxon>Eukaryota</taxon>
        <taxon>Fungi</taxon>
        <taxon>Dikarya</taxon>
        <taxon>Ascomycota</taxon>
        <taxon>Pezizomycotina</taxon>
        <taxon>Eurotiomycetes</taxon>
        <taxon>Eurotiomycetidae</taxon>
        <taxon>Eurotiales</taxon>
        <taxon>Aspergillaceae</taxon>
        <taxon>Aspergillus</taxon>
        <taxon>Aspergillus subgen. Circumdati</taxon>
    </lineage>
</organism>
<feature type="repeat" description="WD" evidence="3">
    <location>
        <begin position="674"/>
        <end position="715"/>
    </location>
</feature>
<feature type="repeat" description="WD" evidence="3">
    <location>
        <begin position="932"/>
        <end position="957"/>
    </location>
</feature>
<keyword evidence="2" id="KW-0677">Repeat</keyword>
<keyword evidence="6" id="KW-1185">Reference proteome</keyword>
<dbReference type="InterPro" id="IPR056884">
    <property type="entry name" value="NPHP3-like_N"/>
</dbReference>
<dbReference type="Pfam" id="PF24883">
    <property type="entry name" value="NPHP3_N"/>
    <property type="match status" value="1"/>
</dbReference>
<evidence type="ECO:0000256" key="3">
    <source>
        <dbReference type="PROSITE-ProRule" id="PRU00221"/>
    </source>
</evidence>
<feature type="repeat" description="WD" evidence="3">
    <location>
        <begin position="805"/>
        <end position="846"/>
    </location>
</feature>
<sequence length="1344" mass="148928">MPALAMPTNQSLFSNAHILGKGLDCDSRLLFQLQVLIQLAELAASFPHNLASVNAMMMATPTAFNATNHGLQIGNNSGSITAEFHVARAYTTEDIDRICLHALRCPDSLAVKNRLKESKDRLVNQSIQWILEDPQYKDWENGDDVGLLWLKGGAGKGKTMLSIGLIEQLARVQDESTVVIYSFCQNADYELNTLEAILKGLILQLANQRTELKESLRRRWDTIQESFSEDVTSWHSLWNILFEMLARCKYSRVYMVVDALDECQDDDVVDFLKSIVRKGLDHPGKIKWMLTSRPWDGAERVLLAGQDQVQINLDGEHNSQSVSGAVEAYITSKVEELSRQHKYGTALKSEIETELTERSEGTFLWVSLVCKALESVCRDDALSTVQSLPPGLHPFYNQVLNQLNEGELVEVQKCMRLLKAMMTVYRPLKVEEVASVIGLTDEEDAIRALVDCCASFIRLREDNIEFVHQSARDFLAGENGLSILDSHGRFGHEEILLACLSYLSECLKPNLVDLPRPDATRDSLKALQNGPKHGILSRVDYAAMFWVSHLKNTSNDGDKREVNVFLHTKLLEWLECLSLLDRLPKAFDALRALEEVFKLKKDDCQALAFVQEAMRFLLRHYQTFSHWPLQIYSSAIIFSPDSSVVKEENLHKVPVWLGRAPQWEDGWTPLIQALAGHLETVSTITFSPDGKQIASSSEDGTIKLWDTVTGSLQQTLYHSKLTTAMAFLPDSKLIISGAYDRSVMLWDTTTGDRQDCFHLQYPEKRQPHALAFSADCRQIAAIGHAQDDIFIMLFDTATRDHQKILTGHSNMIIALAFSPDDMQLVSCSRDRTVRLWDTSTGDLQRTLVGHTSTVQAVAFSSDGKQIVSACSDTINLWNAATGDLQKTLAYPDAFTVAFSPDSKQIAAGFANCMIFWDVAGNIQKTLACPDIVTSMAFSPNGKHIVTGSTDSTIRRWDNTIGATQNVVGHSGWVPMVAFSPDGKVIASGSADKTIKLWDAATGDLQQTLAGHQNTVFAVVFSPDNKQIASFSYEAVNLWDAATGDLQNSLESDDNFNTVAFSPDSRLIATGHEHGKISLWDPATGDRKKTLAAHSSKFSSLIGSDDGYQTRVTSLTFSPDGKLIASASKDKTIKLWDAKTGDLQKTLECNPESVITAVSAALITGSHARTTILTVAFSSDSQQIAAVCGNQTIRVWNIKRSLKASKFLGRALGSHIKSSLPWKVIKTSEQVYAVKFAAGNRYLETAIGPISLESTVAEEGEEELPVRSDSDLLQNLYVRAQWITYGTMPFLRLLPDFQVCSCDVRGDRVVVGFSNGLVSSFDIDRRSLHQYWKHFSSDANCSAAG</sequence>
<keyword evidence="1 3" id="KW-0853">WD repeat</keyword>
<protein>
    <submittedName>
        <fullName evidence="5">WD40 repeat-like protein</fullName>
    </submittedName>
</protein>
<dbReference type="SUPFAM" id="SSF50978">
    <property type="entry name" value="WD40 repeat-like"/>
    <property type="match status" value="3"/>
</dbReference>
<evidence type="ECO:0000313" key="6">
    <source>
        <dbReference type="Proteomes" id="UP000248961"/>
    </source>
</evidence>
<dbReference type="GeneID" id="37203516"/>
<feature type="repeat" description="WD" evidence="3">
    <location>
        <begin position="1104"/>
        <end position="1145"/>
    </location>
</feature>
<feature type="domain" description="NACHT" evidence="4">
    <location>
        <begin position="146"/>
        <end position="294"/>
    </location>
</feature>
<evidence type="ECO:0000256" key="1">
    <source>
        <dbReference type="ARBA" id="ARBA00022574"/>
    </source>
</evidence>
<feature type="repeat" description="WD" evidence="3">
    <location>
        <begin position="966"/>
        <end position="1007"/>
    </location>
</feature>
<feature type="repeat" description="WD" evidence="3">
    <location>
        <begin position="847"/>
        <end position="887"/>
    </location>
</feature>
<evidence type="ECO:0000256" key="2">
    <source>
        <dbReference type="ARBA" id="ARBA00022737"/>
    </source>
</evidence>
<dbReference type="InterPro" id="IPR020472">
    <property type="entry name" value="WD40_PAC1"/>
</dbReference>
<feature type="repeat" description="WD" evidence="3">
    <location>
        <begin position="1008"/>
        <end position="1048"/>
    </location>
</feature>
<dbReference type="InterPro" id="IPR036322">
    <property type="entry name" value="WD40_repeat_dom_sf"/>
</dbReference>
<dbReference type="SMART" id="SM00320">
    <property type="entry name" value="WD40"/>
    <property type="match status" value="11"/>
</dbReference>
<reference evidence="5 6" key="1">
    <citation type="submission" date="2018-02" db="EMBL/GenBank/DDBJ databases">
        <title>The genomes of Aspergillus section Nigri reveals drivers in fungal speciation.</title>
        <authorList>
            <consortium name="DOE Joint Genome Institute"/>
            <person name="Vesth T.C."/>
            <person name="Nybo J."/>
            <person name="Theobald S."/>
            <person name="Brandl J."/>
            <person name="Frisvad J.C."/>
            <person name="Nielsen K.F."/>
            <person name="Lyhne E.K."/>
            <person name="Kogle M.E."/>
            <person name="Kuo A."/>
            <person name="Riley R."/>
            <person name="Clum A."/>
            <person name="Nolan M."/>
            <person name="Lipzen A."/>
            <person name="Salamov A."/>
            <person name="Henrissat B."/>
            <person name="Wiebenga A."/>
            <person name="De vries R.P."/>
            <person name="Grigoriev I.V."/>
            <person name="Mortensen U.H."/>
            <person name="Andersen M.R."/>
            <person name="Baker S.E."/>
        </authorList>
    </citation>
    <scope>NUCLEOTIDE SEQUENCE [LARGE SCALE GENOMIC DNA]</scope>
    <source>
        <strain evidence="5 6">CBS 101889</strain>
    </source>
</reference>
<dbReference type="Pfam" id="PF00400">
    <property type="entry name" value="WD40"/>
    <property type="match status" value="10"/>
</dbReference>
<dbReference type="PROSITE" id="PS50294">
    <property type="entry name" value="WD_REPEATS_REGION"/>
    <property type="match status" value="6"/>
</dbReference>
<dbReference type="EMBL" id="KZ824304">
    <property type="protein sequence ID" value="RAL09427.1"/>
    <property type="molecule type" value="Genomic_DNA"/>
</dbReference>
<dbReference type="RefSeq" id="XP_025548581.1">
    <property type="nucleotide sequence ID" value="XM_025699227.1"/>
</dbReference>
<dbReference type="InterPro" id="IPR001680">
    <property type="entry name" value="WD40_rpt"/>
</dbReference>